<feature type="transmembrane region" description="Helical" evidence="1">
    <location>
        <begin position="20"/>
        <end position="41"/>
    </location>
</feature>
<name>A0ABN0YBV2_9ACTN</name>
<reference evidence="2 3" key="1">
    <citation type="journal article" date="2019" name="Int. J. Syst. Evol. Microbiol.">
        <title>The Global Catalogue of Microorganisms (GCM) 10K type strain sequencing project: providing services to taxonomists for standard genome sequencing and annotation.</title>
        <authorList>
            <consortium name="The Broad Institute Genomics Platform"/>
            <consortium name="The Broad Institute Genome Sequencing Center for Infectious Disease"/>
            <person name="Wu L."/>
            <person name="Ma J."/>
        </authorList>
    </citation>
    <scope>NUCLEOTIDE SEQUENCE [LARGE SCALE GENOMIC DNA]</scope>
    <source>
        <strain evidence="2 3">JCM 4788</strain>
    </source>
</reference>
<evidence type="ECO:0008006" key="4">
    <source>
        <dbReference type="Google" id="ProtNLM"/>
    </source>
</evidence>
<keyword evidence="1" id="KW-1133">Transmembrane helix</keyword>
<evidence type="ECO:0000313" key="3">
    <source>
        <dbReference type="Proteomes" id="UP001500879"/>
    </source>
</evidence>
<feature type="transmembrane region" description="Helical" evidence="1">
    <location>
        <begin position="71"/>
        <end position="93"/>
    </location>
</feature>
<proteinExistence type="predicted"/>
<keyword evidence="3" id="KW-1185">Reference proteome</keyword>
<feature type="transmembrane region" description="Helical" evidence="1">
    <location>
        <begin position="144"/>
        <end position="164"/>
    </location>
</feature>
<feature type="transmembrane region" description="Helical" evidence="1">
    <location>
        <begin position="119"/>
        <end position="138"/>
    </location>
</feature>
<accession>A0ABN0YBV2</accession>
<dbReference type="RefSeq" id="WP_344020012.1">
    <property type="nucleotide sequence ID" value="NZ_BAAABX010000008.1"/>
</dbReference>
<feature type="transmembrane region" description="Helical" evidence="1">
    <location>
        <begin position="48"/>
        <end position="65"/>
    </location>
</feature>
<protein>
    <recommendedName>
        <fullName evidence="4">DUF3159 domain-containing protein</fullName>
    </recommendedName>
</protein>
<organism evidence="2 3">
    <name type="scientific">Streptomyces luteireticuli</name>
    <dbReference type="NCBI Taxonomy" id="173858"/>
    <lineage>
        <taxon>Bacteria</taxon>
        <taxon>Bacillati</taxon>
        <taxon>Actinomycetota</taxon>
        <taxon>Actinomycetes</taxon>
        <taxon>Kitasatosporales</taxon>
        <taxon>Streptomycetaceae</taxon>
        <taxon>Streptomyces</taxon>
    </lineage>
</organism>
<dbReference type="EMBL" id="BAAABX010000008">
    <property type="protein sequence ID" value="GAA0390424.1"/>
    <property type="molecule type" value="Genomic_DNA"/>
</dbReference>
<gene>
    <name evidence="2" type="ORF">GCM10010357_08850</name>
</gene>
<evidence type="ECO:0000313" key="2">
    <source>
        <dbReference type="EMBL" id="GAA0390424.1"/>
    </source>
</evidence>
<dbReference type="Proteomes" id="UP001500879">
    <property type="component" value="Unassembled WGS sequence"/>
</dbReference>
<evidence type="ECO:0000256" key="1">
    <source>
        <dbReference type="SAM" id="Phobius"/>
    </source>
</evidence>
<keyword evidence="1" id="KW-0812">Transmembrane</keyword>
<keyword evidence="1" id="KW-0472">Membrane</keyword>
<comment type="caution">
    <text evidence="2">The sequence shown here is derived from an EMBL/GenBank/DDBJ whole genome shotgun (WGS) entry which is preliminary data.</text>
</comment>
<sequence length="183" mass="18923">MDAAISVRAAAGAAGDEHVAQLIGGANALLVLGITALVLVLQFRARRVRAVAFVWVALLVVRGLVPPGPARATAAGLAFLALGLAVSAAFGVLRGRAMPLWRDADGTVWRRGDSAVLRLWLLTVVARCAVSAVEYALTDEPFNGNAFLLGFGVTLGVQHAVLLFRRGTLRRGGPGIAVSAHGA</sequence>